<dbReference type="EMBL" id="SPLM01000144">
    <property type="protein sequence ID" value="TMW57320.1"/>
    <property type="molecule type" value="Genomic_DNA"/>
</dbReference>
<dbReference type="GO" id="GO:0055085">
    <property type="term" value="P:transmembrane transport"/>
    <property type="evidence" value="ECO:0007669"/>
    <property type="project" value="InterPro"/>
</dbReference>
<dbReference type="Gene3D" id="2.30.30.60">
    <property type="match status" value="1"/>
</dbReference>
<dbReference type="SUPFAM" id="SSF50182">
    <property type="entry name" value="Sm-like ribonucleoproteins"/>
    <property type="match status" value="1"/>
</dbReference>
<keyword evidence="9" id="KW-1185">Reference proteome</keyword>
<dbReference type="OrthoDB" id="8122849at2759"/>
<name>A0A8K1C6N8_PYTOL</name>
<dbReference type="InterPro" id="IPR006685">
    <property type="entry name" value="MscS_channel_2nd"/>
</dbReference>
<organism evidence="8 9">
    <name type="scientific">Pythium oligandrum</name>
    <name type="common">Mycoparasitic fungus</name>
    <dbReference type="NCBI Taxonomy" id="41045"/>
    <lineage>
        <taxon>Eukaryota</taxon>
        <taxon>Sar</taxon>
        <taxon>Stramenopiles</taxon>
        <taxon>Oomycota</taxon>
        <taxon>Peronosporomycetes</taxon>
        <taxon>Pythiales</taxon>
        <taxon>Pythiaceae</taxon>
        <taxon>Pythium</taxon>
    </lineage>
</organism>
<gene>
    <name evidence="8" type="ORF">Poli38472_003245</name>
</gene>
<evidence type="ECO:0000256" key="4">
    <source>
        <dbReference type="ARBA" id="ARBA00023136"/>
    </source>
</evidence>
<accession>A0A8K1C6N8</accession>
<evidence type="ECO:0000313" key="9">
    <source>
        <dbReference type="Proteomes" id="UP000794436"/>
    </source>
</evidence>
<reference evidence="8" key="1">
    <citation type="submission" date="2019-03" db="EMBL/GenBank/DDBJ databases">
        <title>Long read genome sequence of the mycoparasitic Pythium oligandrum ATCC 38472 isolated from sugarbeet rhizosphere.</title>
        <authorList>
            <person name="Gaulin E."/>
        </authorList>
    </citation>
    <scope>NUCLEOTIDE SEQUENCE</scope>
    <source>
        <strain evidence="8">ATCC 38472_TT</strain>
    </source>
</reference>
<feature type="transmembrane region" description="Helical" evidence="5">
    <location>
        <begin position="101"/>
        <end position="117"/>
    </location>
</feature>
<proteinExistence type="predicted"/>
<evidence type="ECO:0000313" key="8">
    <source>
        <dbReference type="EMBL" id="TMW57320.1"/>
    </source>
</evidence>
<dbReference type="GO" id="GO:0016020">
    <property type="term" value="C:membrane"/>
    <property type="evidence" value="ECO:0007669"/>
    <property type="project" value="UniProtKB-SubCell"/>
</dbReference>
<feature type="transmembrane region" description="Helical" evidence="5">
    <location>
        <begin position="172"/>
        <end position="190"/>
    </location>
</feature>
<keyword evidence="3 5" id="KW-1133">Transmembrane helix</keyword>
<evidence type="ECO:0000256" key="5">
    <source>
        <dbReference type="SAM" id="Phobius"/>
    </source>
</evidence>
<dbReference type="AlphaFoldDB" id="A0A8K1C6N8"/>
<dbReference type="Proteomes" id="UP000794436">
    <property type="component" value="Unassembled WGS sequence"/>
</dbReference>
<evidence type="ECO:0000256" key="1">
    <source>
        <dbReference type="ARBA" id="ARBA00004370"/>
    </source>
</evidence>
<dbReference type="Pfam" id="PF00924">
    <property type="entry name" value="MS_channel_2nd"/>
    <property type="match status" value="1"/>
</dbReference>
<feature type="transmembrane region" description="Helical" evidence="5">
    <location>
        <begin position="129"/>
        <end position="151"/>
    </location>
</feature>
<feature type="transmembrane region" description="Helical" evidence="5">
    <location>
        <begin position="202"/>
        <end position="228"/>
    </location>
</feature>
<evidence type="ECO:0000256" key="6">
    <source>
        <dbReference type="SAM" id="SignalP"/>
    </source>
</evidence>
<evidence type="ECO:0000256" key="2">
    <source>
        <dbReference type="ARBA" id="ARBA00022692"/>
    </source>
</evidence>
<feature type="transmembrane region" description="Helical" evidence="5">
    <location>
        <begin position="55"/>
        <end position="80"/>
    </location>
</feature>
<comment type="caution">
    <text evidence="8">The sequence shown here is derived from an EMBL/GenBank/DDBJ whole genome shotgun (WGS) entry which is preliminary data.</text>
</comment>
<comment type="subcellular location">
    <subcellularLocation>
        <location evidence="1">Membrane</location>
    </subcellularLocation>
</comment>
<keyword evidence="6" id="KW-0732">Signal</keyword>
<keyword evidence="4 5" id="KW-0472">Membrane</keyword>
<sequence>MEMTAHARYLTLLALYAPLVAGQDTEDEEKKKCTGDNLPLNCLPEWWRGVNHWKLAGAAVLVFFATFLPRVLLRLVIFVLTKLPFIAQTAEDFREHCSVSSANLISASLVLIALSISDLDKFFNHLLNYIWGAFFIVWLYTLFNVVESLAIRRFVGVNGDFSKRVVISESIKILRLTTLLIIALIIYSSAVGEQELLKYSVLVVIGLAIALGFVPSFHNVVGGLLLAFNSQFRIDDFIQVGDAQGFVHRVSLRFTTIVTMEGTKVYIPNSFFLFKPMVNYSQRPKRDIDIRIRVAPATSVEQLRQSVSRLEAMLQSLHMGLTSHEENRSDLRHNEKWEHFYFVAMEELYEIRVYSYTDELDERKYAMIRSEVWLAIMEIMEELKIEVLNDGGGGMIPSNPRAQTTTASTAEKAFEAPFTAEMNVFTGAGPRTSL</sequence>
<protein>
    <recommendedName>
        <fullName evidence="7">Mechanosensitive ion channel MscS domain-containing protein</fullName>
    </recommendedName>
</protein>
<evidence type="ECO:0000259" key="7">
    <source>
        <dbReference type="Pfam" id="PF00924"/>
    </source>
</evidence>
<dbReference type="InterPro" id="IPR010920">
    <property type="entry name" value="LSM_dom_sf"/>
</dbReference>
<dbReference type="PANTHER" id="PTHR30566">
    <property type="entry name" value="YNAI-RELATED MECHANOSENSITIVE ION CHANNEL"/>
    <property type="match status" value="1"/>
</dbReference>
<dbReference type="PANTHER" id="PTHR30566:SF5">
    <property type="entry name" value="MECHANOSENSITIVE ION CHANNEL PROTEIN 1, MITOCHONDRIAL-RELATED"/>
    <property type="match status" value="1"/>
</dbReference>
<dbReference type="InterPro" id="IPR023408">
    <property type="entry name" value="MscS_beta-dom_sf"/>
</dbReference>
<keyword evidence="2 5" id="KW-0812">Transmembrane</keyword>
<evidence type="ECO:0000256" key="3">
    <source>
        <dbReference type="ARBA" id="ARBA00022989"/>
    </source>
</evidence>
<feature type="signal peptide" evidence="6">
    <location>
        <begin position="1"/>
        <end position="22"/>
    </location>
</feature>
<feature type="domain" description="Mechanosensitive ion channel MscS" evidence="7">
    <location>
        <begin position="216"/>
        <end position="281"/>
    </location>
</feature>
<feature type="chain" id="PRO_5035447882" description="Mechanosensitive ion channel MscS domain-containing protein" evidence="6">
    <location>
        <begin position="23"/>
        <end position="434"/>
    </location>
</feature>